<reference evidence="6" key="1">
    <citation type="submission" date="2020-10" db="EMBL/GenBank/DDBJ databases">
        <authorList>
            <person name="Gilroy R."/>
        </authorList>
    </citation>
    <scope>NUCLEOTIDE SEQUENCE</scope>
    <source>
        <strain evidence="6">ChiSjej4B22-8148</strain>
    </source>
</reference>
<feature type="domain" description="HTH lysR-type" evidence="5">
    <location>
        <begin position="1"/>
        <end position="57"/>
    </location>
</feature>
<dbReference type="InterPro" id="IPR036390">
    <property type="entry name" value="WH_DNA-bd_sf"/>
</dbReference>
<dbReference type="PRINTS" id="PR00039">
    <property type="entry name" value="HTHLYSR"/>
</dbReference>
<dbReference type="CDD" id="cd05466">
    <property type="entry name" value="PBP2_LTTR_substrate"/>
    <property type="match status" value="1"/>
</dbReference>
<dbReference type="GO" id="GO:0003700">
    <property type="term" value="F:DNA-binding transcription factor activity"/>
    <property type="evidence" value="ECO:0007669"/>
    <property type="project" value="InterPro"/>
</dbReference>
<evidence type="ECO:0000313" key="7">
    <source>
        <dbReference type="Proteomes" id="UP000886757"/>
    </source>
</evidence>
<dbReference type="PANTHER" id="PTHR30346:SF28">
    <property type="entry name" value="HTH-TYPE TRANSCRIPTIONAL REGULATOR CYNR"/>
    <property type="match status" value="1"/>
</dbReference>
<dbReference type="FunFam" id="1.10.10.10:FF:000001">
    <property type="entry name" value="LysR family transcriptional regulator"/>
    <property type="match status" value="1"/>
</dbReference>
<dbReference type="InterPro" id="IPR036388">
    <property type="entry name" value="WH-like_DNA-bd_sf"/>
</dbReference>
<dbReference type="PANTHER" id="PTHR30346">
    <property type="entry name" value="TRANSCRIPTIONAL DUAL REGULATOR HCAR-RELATED"/>
    <property type="match status" value="1"/>
</dbReference>
<comment type="similarity">
    <text evidence="1">Belongs to the LysR transcriptional regulatory family.</text>
</comment>
<gene>
    <name evidence="6" type="ORF">IAB31_09305</name>
</gene>
<organism evidence="6 7">
    <name type="scientific">Candidatus Choladousia intestinavium</name>
    <dbReference type="NCBI Taxonomy" id="2840727"/>
    <lineage>
        <taxon>Bacteria</taxon>
        <taxon>Bacillati</taxon>
        <taxon>Bacillota</taxon>
        <taxon>Clostridia</taxon>
        <taxon>Lachnospirales</taxon>
        <taxon>Lachnospiraceae</taxon>
        <taxon>Lachnospiraceae incertae sedis</taxon>
        <taxon>Candidatus Choladousia</taxon>
    </lineage>
</organism>
<dbReference type="SUPFAM" id="SSF53850">
    <property type="entry name" value="Periplasmic binding protein-like II"/>
    <property type="match status" value="1"/>
</dbReference>
<dbReference type="Proteomes" id="UP000886757">
    <property type="component" value="Unassembled WGS sequence"/>
</dbReference>
<dbReference type="Gene3D" id="1.10.10.10">
    <property type="entry name" value="Winged helix-like DNA-binding domain superfamily/Winged helix DNA-binding domain"/>
    <property type="match status" value="1"/>
</dbReference>
<dbReference type="InterPro" id="IPR005119">
    <property type="entry name" value="LysR_subst-bd"/>
</dbReference>
<evidence type="ECO:0000259" key="5">
    <source>
        <dbReference type="PROSITE" id="PS50931"/>
    </source>
</evidence>
<evidence type="ECO:0000256" key="2">
    <source>
        <dbReference type="ARBA" id="ARBA00023015"/>
    </source>
</evidence>
<dbReference type="SUPFAM" id="SSF46785">
    <property type="entry name" value="Winged helix' DNA-binding domain"/>
    <property type="match status" value="1"/>
</dbReference>
<evidence type="ECO:0000256" key="4">
    <source>
        <dbReference type="ARBA" id="ARBA00023163"/>
    </source>
</evidence>
<dbReference type="Pfam" id="PF03466">
    <property type="entry name" value="LysR_substrate"/>
    <property type="match status" value="1"/>
</dbReference>
<keyword evidence="4" id="KW-0804">Transcription</keyword>
<evidence type="ECO:0000256" key="1">
    <source>
        <dbReference type="ARBA" id="ARBA00009437"/>
    </source>
</evidence>
<keyword evidence="2" id="KW-0805">Transcription regulation</keyword>
<reference evidence="6" key="2">
    <citation type="journal article" date="2021" name="PeerJ">
        <title>Extensive microbial diversity within the chicken gut microbiome revealed by metagenomics and culture.</title>
        <authorList>
            <person name="Gilroy R."/>
            <person name="Ravi A."/>
            <person name="Getino M."/>
            <person name="Pursley I."/>
            <person name="Horton D.L."/>
            <person name="Alikhan N.F."/>
            <person name="Baker D."/>
            <person name="Gharbi K."/>
            <person name="Hall N."/>
            <person name="Watson M."/>
            <person name="Adriaenssens E.M."/>
            <person name="Foster-Nyarko E."/>
            <person name="Jarju S."/>
            <person name="Secka A."/>
            <person name="Antonio M."/>
            <person name="Oren A."/>
            <person name="Chaudhuri R.R."/>
            <person name="La Ragione R."/>
            <person name="Hildebrand F."/>
            <person name="Pallen M.J."/>
        </authorList>
    </citation>
    <scope>NUCLEOTIDE SEQUENCE</scope>
    <source>
        <strain evidence="6">ChiSjej4B22-8148</strain>
    </source>
</reference>
<dbReference type="GO" id="GO:0032993">
    <property type="term" value="C:protein-DNA complex"/>
    <property type="evidence" value="ECO:0007669"/>
    <property type="project" value="TreeGrafter"/>
</dbReference>
<protein>
    <submittedName>
        <fullName evidence="6">LysR family transcriptional regulator</fullName>
    </submittedName>
</protein>
<dbReference type="EMBL" id="DVGK01000107">
    <property type="protein sequence ID" value="HIR14103.1"/>
    <property type="molecule type" value="Genomic_DNA"/>
</dbReference>
<name>A0A9D1ACN8_9FIRM</name>
<dbReference type="AlphaFoldDB" id="A0A9D1ACN8"/>
<dbReference type="PROSITE" id="PS50931">
    <property type="entry name" value="HTH_LYSR"/>
    <property type="match status" value="1"/>
</dbReference>
<comment type="caution">
    <text evidence="6">The sequence shown here is derived from an EMBL/GenBank/DDBJ whole genome shotgun (WGS) entry which is preliminary data.</text>
</comment>
<dbReference type="InterPro" id="IPR000847">
    <property type="entry name" value="LysR_HTH_N"/>
</dbReference>
<evidence type="ECO:0000313" key="6">
    <source>
        <dbReference type="EMBL" id="HIR14103.1"/>
    </source>
</evidence>
<evidence type="ECO:0000256" key="3">
    <source>
        <dbReference type="ARBA" id="ARBA00023125"/>
    </source>
</evidence>
<dbReference type="Pfam" id="PF00126">
    <property type="entry name" value="HTH_1"/>
    <property type="match status" value="1"/>
</dbReference>
<dbReference type="GO" id="GO:0003677">
    <property type="term" value="F:DNA binding"/>
    <property type="evidence" value="ECO:0007669"/>
    <property type="project" value="UniProtKB-KW"/>
</dbReference>
<dbReference type="Gene3D" id="3.40.190.10">
    <property type="entry name" value="Periplasmic binding protein-like II"/>
    <property type="match status" value="2"/>
</dbReference>
<sequence>MLRQIRYFQAVVRNNSFSEAAAECHISQSAISQQIKALENELGFPLLERKNRKFVLTPAGEHFYKKSLILMADYEQICSEAAKIARGDEVILKFGYLRGYNSREVHLALEEFAAKYPRVSFQVLYGNHEELFNLLRNGGADLVLNDQRRAFSDEYVNLILAASCMYVEISARNAIAALPSVTTEELKNIPCILVASREQREIEQEYYQTVIGFQGNFLYAENLEEARLLVISGQGFMPVPGSSQAVNFGTSICRIPLCRGEEQITRNYGLFWKKDNSGYYIEEFADILKSKFEEE</sequence>
<keyword evidence="3" id="KW-0238">DNA-binding</keyword>
<proteinExistence type="inferred from homology"/>
<accession>A0A9D1ACN8</accession>